<evidence type="ECO:0000256" key="5">
    <source>
        <dbReference type="ARBA" id="ARBA00022553"/>
    </source>
</evidence>
<comment type="function">
    <text evidence="9">The phosphoenolpyruvate-dependent sugar phosphotransferase system (sugar PTS), a major carbohydrate active transport system, catalyzes the phosphorylation of incoming sugar substrates concomitantly with their translocation across the cell membrane. The enzyme II UlaABC PTS system is involved in ascorbate transport.</text>
</comment>
<dbReference type="SUPFAM" id="SSF63520">
    <property type="entry name" value="PTS-regulatory domain, PRD"/>
    <property type="match status" value="1"/>
</dbReference>
<dbReference type="AlphaFoldDB" id="A0A9Q6HN22"/>
<dbReference type="Pfam" id="PF08279">
    <property type="entry name" value="HTH_11"/>
    <property type="match status" value="1"/>
</dbReference>
<evidence type="ECO:0000259" key="13">
    <source>
        <dbReference type="PROSITE" id="PS51099"/>
    </source>
</evidence>
<evidence type="ECO:0000256" key="3">
    <source>
        <dbReference type="ARBA" id="ARBA00022448"/>
    </source>
</evidence>
<reference evidence="15 16" key="1">
    <citation type="journal article" date="2016" name="Front. Microbiol.">
        <title>Comprehensive Phylogenetic Analysis of Bovine Non-aureus Staphylococci Species Based on Whole-Genome Sequencing.</title>
        <authorList>
            <person name="Naushad S."/>
            <person name="Barkema H.W."/>
            <person name="Luby C."/>
            <person name="Condas L.A."/>
            <person name="Nobrega D.B."/>
            <person name="Carson D.A."/>
            <person name="De Buck J."/>
        </authorList>
    </citation>
    <scope>NUCLEOTIDE SEQUENCE [LARGE SCALE GENOMIC DNA]</scope>
    <source>
        <strain evidence="15 16">SNUC 1231</strain>
    </source>
</reference>
<dbReference type="GO" id="GO:0008982">
    <property type="term" value="F:protein-N(PI)-phosphohistidine-sugar phosphotransferase activity"/>
    <property type="evidence" value="ECO:0007669"/>
    <property type="project" value="InterPro"/>
</dbReference>
<dbReference type="PROSITE" id="PS51099">
    <property type="entry name" value="PTS_EIIB_TYPE_2"/>
    <property type="match status" value="1"/>
</dbReference>
<dbReference type="InterPro" id="IPR036388">
    <property type="entry name" value="WH-like_DNA-bd_sf"/>
</dbReference>
<gene>
    <name evidence="15" type="ORF">BU058_08585</name>
</gene>
<sequence>MTCAKLDSTTKEGVNIQTENFNIITEMIKNPNVKGKDLETMFKISRRQLGYRIQKINDWLVEQNCPPIERTSQGFFIVDDIVKHFLNVSTTSLQQENEQVYTAYQRAHLILLMLLREDEMLSLNHFAIDLKVSKNTILNDLKKLKSLLIPYEISLKYSRQEGYYLKGNEFEIRKLLTNLIDKIFTLNITQDDILRNLKLKEKKLHIIDDQINKIEQYLENKFIDQSTETLRYKLYFIIRRIQHGKIISPFSIGYDDLSDTEEYQATEILTSNYPDIPRQEKLFITLQLLSTSVQWSELNDAKYLPSLQLALEAMINQFEKLTFITFEDRHTLINQLMFHMKPAFYRIKYDLSDIESLQNTLKDDYKELFHLVKLSSKPMEQFFQRPLPDNEIAYLTILIGGTLRRQNEDIDKKVKAVVVCTQGTSISQLMLQELRNVFPEFIFLDALSLREFNQYTLDFDVVFSPMQVMTHKRLYITKAILTAQEKQDLRQHVLGQLNHTFETDIYAEKMLAIIREHAHIHNEQVLLREIKNQFDDIHAYASISSSSISLNGNLNLQDLLPIHHIQFAQCISNMEVAIRLAAEPLLTQQYIDANYIDSMIKSFDETYMVIHQNIAIPHAENEQNVNRTAMSMLILEEPLTLSTGFDVHIFVVIAATDKFKHLRPLLQLRDLAQDHKSIQSIIQSESKSQIFETIKTFSNID</sequence>
<dbReference type="PROSITE" id="PS51094">
    <property type="entry name" value="PTS_EIIA_TYPE_2"/>
    <property type="match status" value="1"/>
</dbReference>
<feature type="domain" description="PTS EIIB type-2" evidence="13">
    <location>
        <begin position="414"/>
        <end position="501"/>
    </location>
</feature>
<dbReference type="InterPro" id="IPR016152">
    <property type="entry name" value="PTrfase/Anion_transptr"/>
</dbReference>
<keyword evidence="3" id="KW-0813">Transport</keyword>
<dbReference type="InterPro" id="IPR011608">
    <property type="entry name" value="PRD"/>
</dbReference>
<dbReference type="PROSITE" id="PS51372">
    <property type="entry name" value="PRD_2"/>
    <property type="match status" value="2"/>
</dbReference>
<dbReference type="Pfam" id="PF00359">
    <property type="entry name" value="PTS_EIIA_2"/>
    <property type="match status" value="1"/>
</dbReference>
<protein>
    <recommendedName>
        <fullName evidence="10">Ascorbate-specific PTS system EIIA component</fullName>
    </recommendedName>
    <alternativeName>
        <fullName evidence="11">Ascorbate-specific phosphotransferase enzyme IIA component</fullName>
    </alternativeName>
</protein>
<evidence type="ECO:0000256" key="10">
    <source>
        <dbReference type="ARBA" id="ARBA00041175"/>
    </source>
</evidence>
<organism evidence="15 16">
    <name type="scientific">Staphylococcus succinus</name>
    <dbReference type="NCBI Taxonomy" id="61015"/>
    <lineage>
        <taxon>Bacteria</taxon>
        <taxon>Bacillati</taxon>
        <taxon>Bacillota</taxon>
        <taxon>Bacilli</taxon>
        <taxon>Bacillales</taxon>
        <taxon>Staphylococcaceae</taxon>
        <taxon>Staphylococcus</taxon>
    </lineage>
</organism>
<dbReference type="GO" id="GO:0016301">
    <property type="term" value="F:kinase activity"/>
    <property type="evidence" value="ECO:0007669"/>
    <property type="project" value="UniProtKB-KW"/>
</dbReference>
<dbReference type="Gene3D" id="1.10.10.10">
    <property type="entry name" value="Winged helix-like DNA-binding domain superfamily/Winged helix DNA-binding domain"/>
    <property type="match status" value="1"/>
</dbReference>
<evidence type="ECO:0000256" key="8">
    <source>
        <dbReference type="ARBA" id="ARBA00022777"/>
    </source>
</evidence>
<feature type="domain" description="PRD" evidence="14">
    <location>
        <begin position="302"/>
        <end position="409"/>
    </location>
</feature>
<dbReference type="Gene3D" id="1.10.1790.10">
    <property type="entry name" value="PRD domain"/>
    <property type="match status" value="1"/>
</dbReference>
<dbReference type="GO" id="GO:0005737">
    <property type="term" value="C:cytoplasm"/>
    <property type="evidence" value="ECO:0007669"/>
    <property type="project" value="UniProtKB-SubCell"/>
</dbReference>
<feature type="domain" description="PTS EIIA type-2" evidence="12">
    <location>
        <begin position="558"/>
        <end position="697"/>
    </location>
</feature>
<dbReference type="CDD" id="cd05568">
    <property type="entry name" value="PTS_IIB_bgl_like"/>
    <property type="match status" value="1"/>
</dbReference>
<dbReference type="CDD" id="cd00211">
    <property type="entry name" value="PTS_IIA_fru"/>
    <property type="match status" value="1"/>
</dbReference>
<evidence type="ECO:0000313" key="15">
    <source>
        <dbReference type="EMBL" id="PTI75160.1"/>
    </source>
</evidence>
<dbReference type="Proteomes" id="UP000241960">
    <property type="component" value="Unassembled WGS sequence"/>
</dbReference>
<keyword evidence="6" id="KW-0808">Transferase</keyword>
<evidence type="ECO:0000256" key="6">
    <source>
        <dbReference type="ARBA" id="ARBA00022679"/>
    </source>
</evidence>
<keyword evidence="8" id="KW-0418">Kinase</keyword>
<proteinExistence type="predicted"/>
<dbReference type="InterPro" id="IPR051351">
    <property type="entry name" value="Ascorbate-PTS_EIIA_comp"/>
</dbReference>
<evidence type="ECO:0000259" key="12">
    <source>
        <dbReference type="PROSITE" id="PS51094"/>
    </source>
</evidence>
<dbReference type="InterPro" id="IPR036390">
    <property type="entry name" value="WH_DNA-bd_sf"/>
</dbReference>
<evidence type="ECO:0000313" key="16">
    <source>
        <dbReference type="Proteomes" id="UP000241960"/>
    </source>
</evidence>
<evidence type="ECO:0000259" key="14">
    <source>
        <dbReference type="PROSITE" id="PS51372"/>
    </source>
</evidence>
<dbReference type="InterPro" id="IPR013196">
    <property type="entry name" value="HTH_11"/>
</dbReference>
<evidence type="ECO:0000256" key="7">
    <source>
        <dbReference type="ARBA" id="ARBA00022683"/>
    </source>
</evidence>
<comment type="caution">
    <text evidence="15">The sequence shown here is derived from an EMBL/GenBank/DDBJ whole genome shotgun (WGS) entry which is preliminary data.</text>
</comment>
<dbReference type="GO" id="GO:0006355">
    <property type="term" value="P:regulation of DNA-templated transcription"/>
    <property type="evidence" value="ECO:0007669"/>
    <property type="project" value="InterPro"/>
</dbReference>
<accession>A0A9Q6HN22</accession>
<evidence type="ECO:0000256" key="4">
    <source>
        <dbReference type="ARBA" id="ARBA00022490"/>
    </source>
</evidence>
<dbReference type="Pfam" id="PF00874">
    <property type="entry name" value="PRD"/>
    <property type="match status" value="1"/>
</dbReference>
<keyword evidence="5" id="KW-0597">Phosphoprotein</keyword>
<dbReference type="InterPro" id="IPR036634">
    <property type="entry name" value="PRD_sf"/>
</dbReference>
<evidence type="ECO:0000256" key="2">
    <source>
        <dbReference type="ARBA" id="ARBA00011798"/>
    </source>
</evidence>
<dbReference type="InterPro" id="IPR002178">
    <property type="entry name" value="PTS_EIIA_type-2_dom"/>
</dbReference>
<dbReference type="PANTHER" id="PTHR36203">
    <property type="entry name" value="ASCORBATE-SPECIFIC PTS SYSTEM EIIA COMPONENT"/>
    <property type="match status" value="1"/>
</dbReference>
<name>A0A9Q6HN22_9STAP</name>
<feature type="domain" description="PRD" evidence="14">
    <location>
        <begin position="198"/>
        <end position="298"/>
    </location>
</feature>
<comment type="subunit">
    <text evidence="2">Homodimer or homotrimer. Seems to be a monomer when not phosphorylated.</text>
</comment>
<dbReference type="RefSeq" id="WP_101117840.1">
    <property type="nucleotide sequence ID" value="NZ_JAMWKX010000002.1"/>
</dbReference>
<dbReference type="SUPFAM" id="SSF46785">
    <property type="entry name" value="Winged helix' DNA-binding domain"/>
    <property type="match status" value="1"/>
</dbReference>
<dbReference type="PANTHER" id="PTHR36203:SF1">
    <property type="entry name" value="ASCORBATE-SPECIFIC PTS SYSTEM EIIA COMPONENT"/>
    <property type="match status" value="1"/>
</dbReference>
<dbReference type="SUPFAM" id="SSF55804">
    <property type="entry name" value="Phoshotransferase/anion transport protein"/>
    <property type="match status" value="1"/>
</dbReference>
<evidence type="ECO:0000256" key="11">
    <source>
        <dbReference type="ARBA" id="ARBA00042072"/>
    </source>
</evidence>
<keyword evidence="7" id="KW-0598">Phosphotransferase system</keyword>
<evidence type="ECO:0000256" key="1">
    <source>
        <dbReference type="ARBA" id="ARBA00004496"/>
    </source>
</evidence>
<dbReference type="GO" id="GO:0009401">
    <property type="term" value="P:phosphoenolpyruvate-dependent sugar phosphotransferase system"/>
    <property type="evidence" value="ECO:0007669"/>
    <property type="project" value="UniProtKB-KW"/>
</dbReference>
<dbReference type="InterPro" id="IPR013011">
    <property type="entry name" value="PTS_EIIB_2"/>
</dbReference>
<comment type="subcellular location">
    <subcellularLocation>
        <location evidence="1">Cytoplasm</location>
    </subcellularLocation>
</comment>
<evidence type="ECO:0000256" key="9">
    <source>
        <dbReference type="ARBA" id="ARBA00037387"/>
    </source>
</evidence>
<dbReference type="EMBL" id="PZFQ01000026">
    <property type="protein sequence ID" value="PTI75160.1"/>
    <property type="molecule type" value="Genomic_DNA"/>
</dbReference>
<dbReference type="Gene3D" id="3.40.930.10">
    <property type="entry name" value="Mannitol-specific EII, Chain A"/>
    <property type="match status" value="1"/>
</dbReference>
<keyword evidence="4" id="KW-0963">Cytoplasm</keyword>